<keyword evidence="2" id="KW-1185">Reference proteome</keyword>
<gene>
    <name evidence="1" type="ORF">LIER_41268</name>
</gene>
<organism evidence="1 2">
    <name type="scientific">Lithospermum erythrorhizon</name>
    <name type="common">Purple gromwell</name>
    <name type="synonym">Lithospermum officinale var. erythrorhizon</name>
    <dbReference type="NCBI Taxonomy" id="34254"/>
    <lineage>
        <taxon>Eukaryota</taxon>
        <taxon>Viridiplantae</taxon>
        <taxon>Streptophyta</taxon>
        <taxon>Embryophyta</taxon>
        <taxon>Tracheophyta</taxon>
        <taxon>Spermatophyta</taxon>
        <taxon>Magnoliopsida</taxon>
        <taxon>eudicotyledons</taxon>
        <taxon>Gunneridae</taxon>
        <taxon>Pentapetalae</taxon>
        <taxon>asterids</taxon>
        <taxon>lamiids</taxon>
        <taxon>Boraginales</taxon>
        <taxon>Boraginaceae</taxon>
        <taxon>Boraginoideae</taxon>
        <taxon>Lithospermeae</taxon>
        <taxon>Lithospermum</taxon>
    </lineage>
</organism>
<dbReference type="Proteomes" id="UP001454036">
    <property type="component" value="Unassembled WGS sequence"/>
</dbReference>
<comment type="caution">
    <text evidence="1">The sequence shown here is derived from an EMBL/GenBank/DDBJ whole genome shotgun (WGS) entry which is preliminary data.</text>
</comment>
<protein>
    <submittedName>
        <fullName evidence="1">Uncharacterized protein</fullName>
    </submittedName>
</protein>
<dbReference type="Gene3D" id="3.30.70.270">
    <property type="match status" value="1"/>
</dbReference>
<proteinExistence type="predicted"/>
<dbReference type="EMBL" id="BAABME010025383">
    <property type="protein sequence ID" value="GAA0172048.1"/>
    <property type="molecule type" value="Genomic_DNA"/>
</dbReference>
<dbReference type="AlphaFoldDB" id="A0AAV3R9W5"/>
<evidence type="ECO:0000313" key="1">
    <source>
        <dbReference type="EMBL" id="GAA0172048.1"/>
    </source>
</evidence>
<dbReference type="SUPFAM" id="SSF56672">
    <property type="entry name" value="DNA/RNA polymerases"/>
    <property type="match status" value="1"/>
</dbReference>
<evidence type="ECO:0000313" key="2">
    <source>
        <dbReference type="Proteomes" id="UP001454036"/>
    </source>
</evidence>
<dbReference type="InterPro" id="IPR043502">
    <property type="entry name" value="DNA/RNA_pol_sf"/>
</dbReference>
<name>A0AAV3R9W5_LITER</name>
<accession>A0AAV3R9W5</accession>
<reference evidence="1 2" key="1">
    <citation type="submission" date="2024-01" db="EMBL/GenBank/DDBJ databases">
        <title>The complete chloroplast genome sequence of Lithospermum erythrorhizon: insights into the phylogenetic relationship among Boraginaceae species and the maternal lineages of purple gromwells.</title>
        <authorList>
            <person name="Okada T."/>
            <person name="Watanabe K."/>
        </authorList>
    </citation>
    <scope>NUCLEOTIDE SEQUENCE [LARGE SCALE GENOMIC DNA]</scope>
</reference>
<dbReference type="InterPro" id="IPR043128">
    <property type="entry name" value="Rev_trsase/Diguanyl_cyclase"/>
</dbReference>
<sequence>MISEKGLESNPNKIKALLNMEPARSYKDVQMLTGRLAALSRFISKLGDRNLPFFRKLRQVAKEEFVWDPQCDVAFEELKRYLGSPKILTRPRGSEEL</sequence>